<name>A0A176VPX8_MARPO</name>
<evidence type="ECO:0000256" key="15">
    <source>
        <dbReference type="ARBA" id="ARBA00029567"/>
    </source>
</evidence>
<evidence type="ECO:0000256" key="7">
    <source>
        <dbReference type="ARBA" id="ARBA00022676"/>
    </source>
</evidence>
<evidence type="ECO:0000256" key="12">
    <source>
        <dbReference type="ARBA" id="ARBA00022842"/>
    </source>
</evidence>
<feature type="transmembrane region" description="Helical" evidence="19">
    <location>
        <begin position="183"/>
        <end position="206"/>
    </location>
</feature>
<dbReference type="PANTHER" id="PTHR10571">
    <property type="entry name" value="UDP-N-ACETYLGLUCOSAMINE--DOLICHYL-PHOSPHATE N-ACETYLGLUCOSAMINEPHOSPHOTRANSFERASE"/>
    <property type="match status" value="1"/>
</dbReference>
<comment type="similarity">
    <text evidence="4">Belongs to the glycosyltransferase 4 family.</text>
</comment>
<keyword evidence="21" id="KW-1185">Reference proteome</keyword>
<feature type="transmembrane region" description="Helical" evidence="19">
    <location>
        <begin position="74"/>
        <end position="100"/>
    </location>
</feature>
<dbReference type="GO" id="GO:0003975">
    <property type="term" value="F:UDP-N-acetylglucosamine-dolichyl-phosphate N-acetylglucosaminephosphotransferase activity"/>
    <property type="evidence" value="ECO:0007669"/>
    <property type="project" value="UniProtKB-EC"/>
</dbReference>
<evidence type="ECO:0000256" key="4">
    <source>
        <dbReference type="ARBA" id="ARBA00009317"/>
    </source>
</evidence>
<comment type="function">
    <text evidence="17">UDP-N-acetylglucosamine--dolichyl-phosphate N-acetylglucosaminephosphotransferase that operates in the biosynthetic pathway of dolichol-linked oligosaccharides, the glycan precursors employed in protein asparagine (N)-glycosylation. The assembly of dolichol-linked oligosaccharides begins on the cytosolic side of the endoplasmic reticulum membrane and finishes in its lumen. The sequential addition of sugars to dolichol pyrophosphate produces dolichol-linked oligosaccharides containing fourteen sugars, including two GlcNAcs, nine mannoses and three glucoses. Once assembled, the oligosaccharide is transferred from the lipid to nascent proteins by oligosaccharyltransferases. Catalyzes the initial step of dolichol-linked oligosaccharide biosynthesis, transfering GlcNAc-1-P from cytosolic UDP-GlcNAc onto the carrier lipid dolichyl phosphate (P-dolichol), yielding GlcNAc-P-P-dolichol embedded in the cytoplasmic leaflet of the endoplasmic reticulum membrane.</text>
</comment>
<evidence type="ECO:0000256" key="14">
    <source>
        <dbReference type="ARBA" id="ARBA00023136"/>
    </source>
</evidence>
<dbReference type="PANTHER" id="PTHR10571:SF0">
    <property type="entry name" value="UDP-N-ACETYLGLUCOSAMINE--DOLICHYL-PHOSPHATE N-ACETYLGLUCOSAMINEPHOSPHOTRANSFERASE"/>
    <property type="match status" value="1"/>
</dbReference>
<evidence type="ECO:0000256" key="10">
    <source>
        <dbReference type="ARBA" id="ARBA00022723"/>
    </source>
</evidence>
<dbReference type="CDD" id="cd06855">
    <property type="entry name" value="GT_GPT_euk"/>
    <property type="match status" value="1"/>
</dbReference>
<protein>
    <recommendedName>
        <fullName evidence="6">UDP-N-acetylglucosamine--dolichyl-phosphate N-acetylglucosaminephosphotransferase</fullName>
        <ecNumber evidence="5">2.7.8.15</ecNumber>
    </recommendedName>
    <alternativeName>
        <fullName evidence="15">GlcNAc-1-P transferase</fullName>
    </alternativeName>
    <alternativeName>
        <fullName evidence="16">N-acetylglucosamine-1-phosphate transferase</fullName>
    </alternativeName>
</protein>
<evidence type="ECO:0000313" key="21">
    <source>
        <dbReference type="Proteomes" id="UP000077202"/>
    </source>
</evidence>
<dbReference type="AlphaFoldDB" id="A0A176VPX8"/>
<feature type="transmembrane region" description="Helical" evidence="19">
    <location>
        <begin position="254"/>
        <end position="274"/>
    </location>
</feature>
<evidence type="ECO:0000256" key="17">
    <source>
        <dbReference type="ARBA" id="ARBA00044717"/>
    </source>
</evidence>
<comment type="pathway">
    <text evidence="3">Protein modification; protein glycosylation.</text>
</comment>
<feature type="transmembrane region" description="Helical" evidence="19">
    <location>
        <begin position="46"/>
        <end position="62"/>
    </location>
</feature>
<keyword evidence="7" id="KW-0328">Glycosyltransferase</keyword>
<evidence type="ECO:0000256" key="19">
    <source>
        <dbReference type="SAM" id="Phobius"/>
    </source>
</evidence>
<evidence type="ECO:0000256" key="5">
    <source>
        <dbReference type="ARBA" id="ARBA00013225"/>
    </source>
</evidence>
<evidence type="ECO:0000256" key="9">
    <source>
        <dbReference type="ARBA" id="ARBA00022692"/>
    </source>
</evidence>
<comment type="caution">
    <text evidence="20">The sequence shown here is derived from an EMBL/GenBank/DDBJ whole genome shotgun (WGS) entry which is preliminary data.</text>
</comment>
<dbReference type="Proteomes" id="UP000077202">
    <property type="component" value="Unassembled WGS sequence"/>
</dbReference>
<dbReference type="GO" id="GO:0046872">
    <property type="term" value="F:metal ion binding"/>
    <property type="evidence" value="ECO:0007669"/>
    <property type="project" value="UniProtKB-KW"/>
</dbReference>
<feature type="transmembrane region" description="Helical" evidence="19">
    <location>
        <begin position="286"/>
        <end position="310"/>
    </location>
</feature>
<keyword evidence="8" id="KW-0808">Transferase</keyword>
<evidence type="ECO:0000256" key="8">
    <source>
        <dbReference type="ARBA" id="ARBA00022679"/>
    </source>
</evidence>
<keyword evidence="10" id="KW-0479">Metal-binding</keyword>
<dbReference type="Pfam" id="PF00953">
    <property type="entry name" value="Glycos_transf_4"/>
    <property type="match status" value="1"/>
</dbReference>
<dbReference type="UniPathway" id="UPA00378"/>
<dbReference type="EC" id="2.7.8.15" evidence="5"/>
<feature type="transmembrane region" description="Helical" evidence="19">
    <location>
        <begin position="155"/>
        <end position="171"/>
    </location>
</feature>
<feature type="transmembrane region" description="Helical" evidence="19">
    <location>
        <begin position="226"/>
        <end position="247"/>
    </location>
</feature>
<gene>
    <name evidence="20" type="ORF">AXG93_2997s1240</name>
</gene>
<dbReference type="EMBL" id="LVLJ01002992">
    <property type="protein sequence ID" value="OAE22960.1"/>
    <property type="molecule type" value="Genomic_DNA"/>
</dbReference>
<dbReference type="InterPro" id="IPR000715">
    <property type="entry name" value="Glycosyl_transferase_4"/>
</dbReference>
<dbReference type="GO" id="GO:0005789">
    <property type="term" value="C:endoplasmic reticulum membrane"/>
    <property type="evidence" value="ECO:0007669"/>
    <property type="project" value="UniProtKB-SubCell"/>
</dbReference>
<keyword evidence="14 19" id="KW-0472">Membrane</keyword>
<keyword evidence="11" id="KW-0256">Endoplasmic reticulum</keyword>
<dbReference type="InterPro" id="IPR033895">
    <property type="entry name" value="GPT"/>
</dbReference>
<keyword evidence="13 19" id="KW-1133">Transmembrane helix</keyword>
<evidence type="ECO:0000313" key="20">
    <source>
        <dbReference type="EMBL" id="OAE22960.1"/>
    </source>
</evidence>
<feature type="transmembrane region" description="Helical" evidence="19">
    <location>
        <begin position="121"/>
        <end position="143"/>
    </location>
</feature>
<keyword evidence="12" id="KW-0460">Magnesium</keyword>
<comment type="cofactor">
    <cofactor evidence="1">
        <name>Mg(2+)</name>
        <dbReference type="ChEBI" id="CHEBI:18420"/>
    </cofactor>
</comment>
<evidence type="ECO:0000256" key="6">
    <source>
        <dbReference type="ARBA" id="ARBA00017659"/>
    </source>
</evidence>
<comment type="subcellular location">
    <subcellularLocation>
        <location evidence="2">Endoplasmic reticulum membrane</location>
        <topology evidence="2">Multi-pass membrane protein</topology>
    </subcellularLocation>
</comment>
<reference evidence="20" key="1">
    <citation type="submission" date="2016-03" db="EMBL/GenBank/DDBJ databases">
        <title>Mechanisms controlling the formation of the plant cell surface in tip-growing cells are functionally conserved among land plants.</title>
        <authorList>
            <person name="Honkanen S."/>
            <person name="Jones V.A."/>
            <person name="Morieri G."/>
            <person name="Champion C."/>
            <person name="Hetherington A.J."/>
            <person name="Kelly S."/>
            <person name="Saint-Marcoux D."/>
            <person name="Proust H."/>
            <person name="Prescott H."/>
            <person name="Dolan L."/>
        </authorList>
    </citation>
    <scope>NUCLEOTIDE SEQUENCE [LARGE SCALE GENOMIC DNA]</scope>
    <source>
        <tissue evidence="20">Whole gametophyte</tissue>
    </source>
</reference>
<comment type="catalytic activity">
    <reaction evidence="18">
        <text>a di-trans,poly-cis-dolichyl phosphate + UDP-N-acetyl-alpha-D-glucosamine = an N-acetyl-alpha-D-glucosaminyl-diphospho-di-trans,poly-cis-dolichol + UMP</text>
        <dbReference type="Rhea" id="RHEA:13289"/>
        <dbReference type="Rhea" id="RHEA-COMP:19498"/>
        <dbReference type="Rhea" id="RHEA-COMP:19507"/>
        <dbReference type="ChEBI" id="CHEBI:57683"/>
        <dbReference type="ChEBI" id="CHEBI:57705"/>
        <dbReference type="ChEBI" id="CHEBI:57865"/>
        <dbReference type="ChEBI" id="CHEBI:58427"/>
        <dbReference type="EC" id="2.7.8.15"/>
    </reaction>
    <physiologicalReaction direction="left-to-right" evidence="18">
        <dbReference type="Rhea" id="RHEA:13290"/>
    </physiologicalReaction>
</comment>
<evidence type="ECO:0000256" key="13">
    <source>
        <dbReference type="ARBA" id="ARBA00022989"/>
    </source>
</evidence>
<evidence type="ECO:0000256" key="2">
    <source>
        <dbReference type="ARBA" id="ARBA00004477"/>
    </source>
</evidence>
<proteinExistence type="inferred from homology"/>
<evidence type="ECO:0000256" key="11">
    <source>
        <dbReference type="ARBA" id="ARBA00022824"/>
    </source>
</evidence>
<evidence type="ECO:0000256" key="16">
    <source>
        <dbReference type="ARBA" id="ARBA00033238"/>
    </source>
</evidence>
<organism evidence="20 21">
    <name type="scientific">Marchantia polymorpha subsp. ruderalis</name>
    <dbReference type="NCBI Taxonomy" id="1480154"/>
    <lineage>
        <taxon>Eukaryota</taxon>
        <taxon>Viridiplantae</taxon>
        <taxon>Streptophyta</taxon>
        <taxon>Embryophyta</taxon>
        <taxon>Marchantiophyta</taxon>
        <taxon>Marchantiopsida</taxon>
        <taxon>Marchantiidae</taxon>
        <taxon>Marchantiales</taxon>
        <taxon>Marchantiaceae</taxon>
        <taxon>Marchantia</taxon>
    </lineage>
</organism>
<accession>A0A176VPX8</accession>
<evidence type="ECO:0000256" key="3">
    <source>
        <dbReference type="ARBA" id="ARBA00004922"/>
    </source>
</evidence>
<dbReference type="GO" id="GO:0006488">
    <property type="term" value="P:dolichol-linked oligosaccharide biosynthetic process"/>
    <property type="evidence" value="ECO:0007669"/>
    <property type="project" value="InterPro"/>
</dbReference>
<evidence type="ECO:0000256" key="1">
    <source>
        <dbReference type="ARBA" id="ARBA00001946"/>
    </source>
</evidence>
<evidence type="ECO:0000256" key="18">
    <source>
        <dbReference type="ARBA" id="ARBA00045078"/>
    </source>
</evidence>
<sequence>MARDVAAVQKRKKQDTSELKAAADVKDFSEKKNDDAPALTMKKKPVLLLALSCLAPYVYMLLTVDLKEGIRRSIFVNLVMSIGGFFLTIMLIPVASRYLLRKNMFGYDINKKGSEAGTLKVPESLGLVTGIVFLTVAIVFQPFFFNPEHSWLPEYNAALMCICFMLFLGFVDDVLDLPWRVKLLLPSIAALPLLMAYAGPTTILIPKPLQGLVGTHLLELGWVYKLYMGFLAVFCTNSVNILAGVNGLEVGQTIIIACAPLVGASLALFAFNWYPSSVFVGDTFTYFAGMALAVVGILGHFSETLLVFFLPQVINFVYSVPQLFKFVYCPRHRLPRLEAVLSVLHFTSFWKAGTSKFLTHEEIRDSDEMWGCC</sequence>
<dbReference type="GO" id="GO:0016757">
    <property type="term" value="F:glycosyltransferase activity"/>
    <property type="evidence" value="ECO:0007669"/>
    <property type="project" value="UniProtKB-KW"/>
</dbReference>
<keyword evidence="9 19" id="KW-0812">Transmembrane</keyword>